<dbReference type="EMBL" id="QCYY01001747">
    <property type="protein sequence ID" value="ROT75666.1"/>
    <property type="molecule type" value="Genomic_DNA"/>
</dbReference>
<dbReference type="PROSITE" id="PS51309">
    <property type="entry name" value="PABC"/>
    <property type="match status" value="2"/>
</dbReference>
<dbReference type="Pfam" id="PF00658">
    <property type="entry name" value="MLLE"/>
    <property type="match status" value="3"/>
</dbReference>
<dbReference type="PANTHER" id="PTHR46276">
    <property type="entry name" value="E3 UBIQUITIN-PROTEIN LIGASE UBR5"/>
    <property type="match status" value="1"/>
</dbReference>
<dbReference type="InterPro" id="IPR002004">
    <property type="entry name" value="PABP_HYD_C"/>
</dbReference>
<dbReference type="GO" id="GO:0005737">
    <property type="term" value="C:cytoplasm"/>
    <property type="evidence" value="ECO:0007669"/>
    <property type="project" value="TreeGrafter"/>
</dbReference>
<accession>A0A3R7PSI6</accession>
<name>A0A3R7PSI6_PENVA</name>
<dbReference type="Gene3D" id="1.10.1900.10">
    <property type="entry name" value="c-terminal domain of poly(a) binding protein"/>
    <property type="match status" value="3"/>
</dbReference>
<sequence length="215" mass="24599">MEGELPETREVLSEHLKAKVRYFNQPLADQITDMLVAERSNSEIIELLTSDSLLEKKVEKALTSLYVPDTEVRETLGVMLFQEVSEIEQELCAQVTGMLLELPVSSLTQLLKNQEALKEAVIKAKKEYLKYITEEEIKRPEEVLPGPKTISKEKQELGEIIYEKLATRYPTEASKLTGMLLQMEYRDLLRVIAEPEHLTEKVELALHVLQGETKM</sequence>
<feature type="domain" description="PABC" evidence="1">
    <location>
        <begin position="56"/>
        <end position="133"/>
    </location>
</feature>
<dbReference type="OrthoDB" id="6344387at2759"/>
<feature type="domain" description="PABC" evidence="1">
    <location>
        <begin position="137"/>
        <end position="214"/>
    </location>
</feature>
<gene>
    <name evidence="2" type="ORF">C7M84_005772</name>
</gene>
<dbReference type="Proteomes" id="UP000283509">
    <property type="component" value="Unassembled WGS sequence"/>
</dbReference>
<dbReference type="AlphaFoldDB" id="A0A3R7PSI6"/>
<evidence type="ECO:0000313" key="2">
    <source>
        <dbReference type="EMBL" id="ROT75666.1"/>
    </source>
</evidence>
<reference evidence="2 3" key="1">
    <citation type="submission" date="2018-04" db="EMBL/GenBank/DDBJ databases">
        <authorList>
            <person name="Zhang X."/>
            <person name="Yuan J."/>
            <person name="Li F."/>
            <person name="Xiang J."/>
        </authorList>
    </citation>
    <scope>NUCLEOTIDE SEQUENCE [LARGE SCALE GENOMIC DNA]</scope>
    <source>
        <tissue evidence="2">Muscle</tissue>
    </source>
</reference>
<dbReference type="GO" id="GO:0034450">
    <property type="term" value="F:ubiquitin-ubiquitin ligase activity"/>
    <property type="evidence" value="ECO:0007669"/>
    <property type="project" value="TreeGrafter"/>
</dbReference>
<proteinExistence type="predicted"/>
<evidence type="ECO:0000259" key="1">
    <source>
        <dbReference type="PROSITE" id="PS51309"/>
    </source>
</evidence>
<dbReference type="GO" id="GO:0003723">
    <property type="term" value="F:RNA binding"/>
    <property type="evidence" value="ECO:0007669"/>
    <property type="project" value="InterPro"/>
</dbReference>
<dbReference type="GO" id="GO:0090263">
    <property type="term" value="P:positive regulation of canonical Wnt signaling pathway"/>
    <property type="evidence" value="ECO:0007669"/>
    <property type="project" value="TreeGrafter"/>
</dbReference>
<dbReference type="InterPro" id="IPR036053">
    <property type="entry name" value="PABP-dom"/>
</dbReference>
<dbReference type="GO" id="GO:0005634">
    <property type="term" value="C:nucleus"/>
    <property type="evidence" value="ECO:0007669"/>
    <property type="project" value="TreeGrafter"/>
</dbReference>
<dbReference type="SUPFAM" id="SSF63570">
    <property type="entry name" value="PABC (PABP) domain"/>
    <property type="match status" value="3"/>
</dbReference>
<organism evidence="2 3">
    <name type="scientific">Penaeus vannamei</name>
    <name type="common">Whiteleg shrimp</name>
    <name type="synonym">Litopenaeus vannamei</name>
    <dbReference type="NCBI Taxonomy" id="6689"/>
    <lineage>
        <taxon>Eukaryota</taxon>
        <taxon>Metazoa</taxon>
        <taxon>Ecdysozoa</taxon>
        <taxon>Arthropoda</taxon>
        <taxon>Crustacea</taxon>
        <taxon>Multicrustacea</taxon>
        <taxon>Malacostraca</taxon>
        <taxon>Eumalacostraca</taxon>
        <taxon>Eucarida</taxon>
        <taxon>Decapoda</taxon>
        <taxon>Dendrobranchiata</taxon>
        <taxon>Penaeoidea</taxon>
        <taxon>Penaeidae</taxon>
        <taxon>Penaeus</taxon>
    </lineage>
</organism>
<protein>
    <recommendedName>
        <fullName evidence="1">PABC domain-containing protein</fullName>
    </recommendedName>
</protein>
<reference evidence="2 3" key="2">
    <citation type="submission" date="2019-01" db="EMBL/GenBank/DDBJ databases">
        <title>The decoding of complex shrimp genome reveals the adaptation for benthos swimmer, frequently molting mechanism and breeding impact on genome.</title>
        <authorList>
            <person name="Sun Y."/>
            <person name="Gao Y."/>
            <person name="Yu Y."/>
        </authorList>
    </citation>
    <scope>NUCLEOTIDE SEQUENCE [LARGE SCALE GENOMIC DNA]</scope>
    <source>
        <tissue evidence="2">Muscle</tissue>
    </source>
</reference>
<dbReference type="PANTHER" id="PTHR46276:SF1">
    <property type="entry name" value="E3 UBIQUITIN-PROTEIN LIGASE UBR5"/>
    <property type="match status" value="1"/>
</dbReference>
<comment type="caution">
    <text evidence="2">The sequence shown here is derived from an EMBL/GenBank/DDBJ whole genome shotgun (WGS) entry which is preliminary data.</text>
</comment>
<dbReference type="GO" id="GO:0000209">
    <property type="term" value="P:protein polyubiquitination"/>
    <property type="evidence" value="ECO:0007669"/>
    <property type="project" value="TreeGrafter"/>
</dbReference>
<dbReference type="SMART" id="SM00517">
    <property type="entry name" value="PolyA"/>
    <property type="match status" value="3"/>
</dbReference>
<keyword evidence="3" id="KW-1185">Reference proteome</keyword>
<dbReference type="STRING" id="6689.A0A3R7PSI6"/>
<evidence type="ECO:0000313" key="3">
    <source>
        <dbReference type="Proteomes" id="UP000283509"/>
    </source>
</evidence>